<evidence type="ECO:0000313" key="2">
    <source>
        <dbReference type="Proteomes" id="UP000053398"/>
    </source>
</evidence>
<accession>A0A101QIA9</accession>
<organism evidence="1 2">
    <name type="scientific">Streptomyces corchorusii</name>
    <name type="common">Streptomyces chibaensis</name>
    <dbReference type="NCBI Taxonomy" id="1903"/>
    <lineage>
        <taxon>Bacteria</taxon>
        <taxon>Bacillati</taxon>
        <taxon>Actinomycetota</taxon>
        <taxon>Actinomycetes</taxon>
        <taxon>Kitasatosporales</taxon>
        <taxon>Streptomycetaceae</taxon>
        <taxon>Streptomyces</taxon>
    </lineage>
</organism>
<evidence type="ECO:0000313" key="1">
    <source>
        <dbReference type="EMBL" id="KUN30423.1"/>
    </source>
</evidence>
<proteinExistence type="predicted"/>
<protein>
    <submittedName>
        <fullName evidence="1">Uncharacterized protein</fullName>
    </submittedName>
</protein>
<dbReference type="AlphaFoldDB" id="A0A101QIA9"/>
<sequence length="121" mass="13053">MDDERRLRADFCAALEWLPEEQEAAALRAAVRSVLDGTATVRQAIDALGVPEHVLTGPESAVRGWEPGDSLLPGAVARAGGEVYRCPEGWCGLNEPRRPSGTIPAGGRCWLHDRPLRVVEA</sequence>
<dbReference type="Proteomes" id="UP000053398">
    <property type="component" value="Unassembled WGS sequence"/>
</dbReference>
<dbReference type="RefSeq" id="WP_014674449.1">
    <property type="nucleotide sequence ID" value="NZ_KQ948354.1"/>
</dbReference>
<gene>
    <name evidence="1" type="ORF">AQJ11_11710</name>
</gene>
<dbReference type="EMBL" id="LMWP01000012">
    <property type="protein sequence ID" value="KUN30423.1"/>
    <property type="molecule type" value="Genomic_DNA"/>
</dbReference>
<name>A0A101QIA9_STRCK</name>
<keyword evidence="2" id="KW-1185">Reference proteome</keyword>
<reference evidence="1 2" key="1">
    <citation type="submission" date="2015-10" db="EMBL/GenBank/DDBJ databases">
        <title>Draft genome sequence of Streptomyces corchorusii DSM 40340, type strain for the species Streptomyces corchorusii.</title>
        <authorList>
            <person name="Ruckert C."/>
            <person name="Winkler A."/>
            <person name="Kalinowski J."/>
            <person name="Kampfer P."/>
            <person name="Glaeser S."/>
        </authorList>
    </citation>
    <scope>NUCLEOTIDE SEQUENCE [LARGE SCALE GENOMIC DNA]</scope>
    <source>
        <strain evidence="1 2">DSM 40340</strain>
    </source>
</reference>
<comment type="caution">
    <text evidence="1">The sequence shown here is derived from an EMBL/GenBank/DDBJ whole genome shotgun (WGS) entry which is preliminary data.</text>
</comment>